<accession>A0A8S5QXK7</accession>
<protein>
    <submittedName>
        <fullName evidence="1">Uncharacterized protein</fullName>
    </submittedName>
</protein>
<reference evidence="1" key="1">
    <citation type="journal article" date="2021" name="Proc. Natl. Acad. Sci. U.S.A.">
        <title>A Catalog of Tens of Thousands of Viruses from Human Metagenomes Reveals Hidden Associations with Chronic Diseases.</title>
        <authorList>
            <person name="Tisza M.J."/>
            <person name="Buck C.B."/>
        </authorList>
    </citation>
    <scope>NUCLEOTIDE SEQUENCE</scope>
    <source>
        <strain evidence="1">CttWj13</strain>
    </source>
</reference>
<proteinExistence type="predicted"/>
<sequence length="190" mass="21535">MGRKRERTRIVSRMDELPDDIRVQIESMLLDKTISYKEIADWATDSGYPISKSAIGRYAQRTGRAAMRLQYARENANAIITAMQEHRGLELSDAANALVMDNLIQVLSDASAEDYGEIPLPKLIELVLKNQRNAVYKERMVRAYAKDVETVRRALMAELTEQVRHNPELLKQLEEASLTAAEKVVEASET</sequence>
<dbReference type="InterPro" id="IPR021874">
    <property type="entry name" value="Phage_Mu_Gp27"/>
</dbReference>
<organism evidence="1">
    <name type="scientific">Siphoviridae sp. cttWj13</name>
    <dbReference type="NCBI Taxonomy" id="2826494"/>
    <lineage>
        <taxon>Viruses</taxon>
        <taxon>Duplodnaviria</taxon>
        <taxon>Heunggongvirae</taxon>
        <taxon>Uroviricota</taxon>
        <taxon>Caudoviricetes</taxon>
    </lineage>
</organism>
<dbReference type="EMBL" id="BK015763">
    <property type="protein sequence ID" value="DAE23934.1"/>
    <property type="molecule type" value="Genomic_DNA"/>
</dbReference>
<dbReference type="Pfam" id="PF11985">
    <property type="entry name" value="Phage_Mu_Gp27"/>
    <property type="match status" value="1"/>
</dbReference>
<name>A0A8S5QXK7_9CAUD</name>
<evidence type="ECO:0000313" key="1">
    <source>
        <dbReference type="EMBL" id="DAE23934.1"/>
    </source>
</evidence>